<evidence type="ECO:0000313" key="2">
    <source>
        <dbReference type="Proteomes" id="UP000800200"/>
    </source>
</evidence>
<organism evidence="1 2">
    <name type="scientific">Zopfia rhizophila CBS 207.26</name>
    <dbReference type="NCBI Taxonomy" id="1314779"/>
    <lineage>
        <taxon>Eukaryota</taxon>
        <taxon>Fungi</taxon>
        <taxon>Dikarya</taxon>
        <taxon>Ascomycota</taxon>
        <taxon>Pezizomycotina</taxon>
        <taxon>Dothideomycetes</taxon>
        <taxon>Dothideomycetes incertae sedis</taxon>
        <taxon>Zopfiaceae</taxon>
        <taxon>Zopfia</taxon>
    </lineage>
</organism>
<protein>
    <submittedName>
        <fullName evidence="1">Uncharacterized protein</fullName>
    </submittedName>
</protein>
<keyword evidence="2" id="KW-1185">Reference proteome</keyword>
<proteinExistence type="predicted"/>
<sequence length="175" mass="19976">PTDDCKKTLSCTFTQIEVMSMQERLDYVRTMQSKFFGPLDSSNQFRAIEGVIMFFQRKNLGQMGSWVSYVDAGIVEGIQRGGAIALGMGTETGGNPGSEKWADFLRRKKAGELNNRNVHDKAWSEAEQAATEYGKKLGDNKRLPVTPQLRLWYWSTQLFRWIMRNRDTAIKALRV</sequence>
<evidence type="ECO:0000313" key="1">
    <source>
        <dbReference type="EMBL" id="KAF2174681.1"/>
    </source>
</evidence>
<accession>A0A6A6D5I3</accession>
<gene>
    <name evidence="1" type="ORF">K469DRAFT_458874</name>
</gene>
<dbReference type="AlphaFoldDB" id="A0A6A6D5I3"/>
<name>A0A6A6D5I3_9PEZI</name>
<dbReference type="Proteomes" id="UP000800200">
    <property type="component" value="Unassembled WGS sequence"/>
</dbReference>
<feature type="non-terminal residue" evidence="1">
    <location>
        <position position="1"/>
    </location>
</feature>
<reference evidence="1" key="1">
    <citation type="journal article" date="2020" name="Stud. Mycol.">
        <title>101 Dothideomycetes genomes: a test case for predicting lifestyles and emergence of pathogens.</title>
        <authorList>
            <person name="Haridas S."/>
            <person name="Albert R."/>
            <person name="Binder M."/>
            <person name="Bloem J."/>
            <person name="Labutti K."/>
            <person name="Salamov A."/>
            <person name="Andreopoulos B."/>
            <person name="Baker S."/>
            <person name="Barry K."/>
            <person name="Bills G."/>
            <person name="Bluhm B."/>
            <person name="Cannon C."/>
            <person name="Castanera R."/>
            <person name="Culley D."/>
            <person name="Daum C."/>
            <person name="Ezra D."/>
            <person name="Gonzalez J."/>
            <person name="Henrissat B."/>
            <person name="Kuo A."/>
            <person name="Liang C."/>
            <person name="Lipzen A."/>
            <person name="Lutzoni F."/>
            <person name="Magnuson J."/>
            <person name="Mondo S."/>
            <person name="Nolan M."/>
            <person name="Ohm R."/>
            <person name="Pangilinan J."/>
            <person name="Park H.-J."/>
            <person name="Ramirez L."/>
            <person name="Alfaro M."/>
            <person name="Sun H."/>
            <person name="Tritt A."/>
            <person name="Yoshinaga Y."/>
            <person name="Zwiers L.-H."/>
            <person name="Turgeon B."/>
            <person name="Goodwin S."/>
            <person name="Spatafora J."/>
            <person name="Crous P."/>
            <person name="Grigoriev I."/>
        </authorList>
    </citation>
    <scope>NUCLEOTIDE SEQUENCE</scope>
    <source>
        <strain evidence="1">CBS 207.26</strain>
    </source>
</reference>
<dbReference type="OrthoDB" id="3764165at2759"/>
<dbReference type="EMBL" id="ML994791">
    <property type="protein sequence ID" value="KAF2174681.1"/>
    <property type="molecule type" value="Genomic_DNA"/>
</dbReference>
<feature type="non-terminal residue" evidence="1">
    <location>
        <position position="175"/>
    </location>
</feature>